<dbReference type="GO" id="GO:0016747">
    <property type="term" value="F:acyltransferase activity, transferring groups other than amino-acyl groups"/>
    <property type="evidence" value="ECO:0007669"/>
    <property type="project" value="InterPro"/>
</dbReference>
<dbReference type="Pfam" id="PF00583">
    <property type="entry name" value="Acetyltransf_1"/>
    <property type="match status" value="1"/>
</dbReference>
<organism evidence="2 3">
    <name type="scientific">Candidatus Gottesmanbacteria bacterium RIFCSPHIGHO2_01_FULL_39_10</name>
    <dbReference type="NCBI Taxonomy" id="1798375"/>
    <lineage>
        <taxon>Bacteria</taxon>
        <taxon>Candidatus Gottesmaniibacteriota</taxon>
    </lineage>
</organism>
<evidence type="ECO:0000313" key="2">
    <source>
        <dbReference type="EMBL" id="OGG15265.1"/>
    </source>
</evidence>
<sequence>MDFILKEVSLSDSLDILFDLDQKVFTQNYHLRSPNKKVLFDWIRKSKIYLAYDGNKIIGFGAYEKKEVVAEITTLGVLSDYRRQKIGAFIVKKILSDIGALPVEVKTHPSNPAVKFYEKFGFIKGKVIENYENLGQPRLVLKRI</sequence>
<dbReference type="EMBL" id="MFJE01000004">
    <property type="protein sequence ID" value="OGG15265.1"/>
    <property type="molecule type" value="Genomic_DNA"/>
</dbReference>
<dbReference type="CDD" id="cd04301">
    <property type="entry name" value="NAT_SF"/>
    <property type="match status" value="1"/>
</dbReference>
<dbReference type="PROSITE" id="PS51186">
    <property type="entry name" value="GNAT"/>
    <property type="match status" value="1"/>
</dbReference>
<accession>A0A1F5ZSF3</accession>
<dbReference type="STRING" id="1798375.A2773_03670"/>
<comment type="caution">
    <text evidence="2">The sequence shown here is derived from an EMBL/GenBank/DDBJ whole genome shotgun (WGS) entry which is preliminary data.</text>
</comment>
<protein>
    <recommendedName>
        <fullName evidence="1">N-acetyltransferase domain-containing protein</fullName>
    </recommendedName>
</protein>
<name>A0A1F5ZSF3_9BACT</name>
<dbReference type="InterPro" id="IPR000182">
    <property type="entry name" value="GNAT_dom"/>
</dbReference>
<feature type="domain" description="N-acetyltransferase" evidence="1">
    <location>
        <begin position="3"/>
        <end position="144"/>
    </location>
</feature>
<dbReference type="AlphaFoldDB" id="A0A1F5ZSF3"/>
<dbReference type="Proteomes" id="UP000177383">
    <property type="component" value="Unassembled WGS sequence"/>
</dbReference>
<dbReference type="SUPFAM" id="SSF55729">
    <property type="entry name" value="Acyl-CoA N-acyltransferases (Nat)"/>
    <property type="match status" value="1"/>
</dbReference>
<dbReference type="Gene3D" id="3.40.630.30">
    <property type="match status" value="1"/>
</dbReference>
<evidence type="ECO:0000259" key="1">
    <source>
        <dbReference type="PROSITE" id="PS51186"/>
    </source>
</evidence>
<reference evidence="2 3" key="1">
    <citation type="journal article" date="2016" name="Nat. Commun.">
        <title>Thousands of microbial genomes shed light on interconnected biogeochemical processes in an aquifer system.</title>
        <authorList>
            <person name="Anantharaman K."/>
            <person name="Brown C.T."/>
            <person name="Hug L.A."/>
            <person name="Sharon I."/>
            <person name="Castelle C.J."/>
            <person name="Probst A.J."/>
            <person name="Thomas B.C."/>
            <person name="Singh A."/>
            <person name="Wilkins M.J."/>
            <person name="Karaoz U."/>
            <person name="Brodie E.L."/>
            <person name="Williams K.H."/>
            <person name="Hubbard S.S."/>
            <person name="Banfield J.F."/>
        </authorList>
    </citation>
    <scope>NUCLEOTIDE SEQUENCE [LARGE SCALE GENOMIC DNA]</scope>
</reference>
<gene>
    <name evidence="2" type="ORF">A2773_03670</name>
</gene>
<evidence type="ECO:0000313" key="3">
    <source>
        <dbReference type="Proteomes" id="UP000177383"/>
    </source>
</evidence>
<dbReference type="InterPro" id="IPR016181">
    <property type="entry name" value="Acyl_CoA_acyltransferase"/>
</dbReference>
<proteinExistence type="predicted"/>